<evidence type="ECO:0000259" key="5">
    <source>
        <dbReference type="Pfam" id="PF00561"/>
    </source>
</evidence>
<feature type="signal peptide" evidence="4">
    <location>
        <begin position="1"/>
        <end position="32"/>
    </location>
</feature>
<dbReference type="EMBL" id="JBHUHF010000001">
    <property type="protein sequence ID" value="MFD2024996.1"/>
    <property type="molecule type" value="Genomic_DNA"/>
</dbReference>
<dbReference type="Gene3D" id="3.40.50.1820">
    <property type="entry name" value="alpha/beta hydrolase"/>
    <property type="match status" value="1"/>
</dbReference>
<dbReference type="PANTHER" id="PTHR43248:SF29">
    <property type="entry name" value="TRIPEPTIDYL AMINOPEPTIDASE"/>
    <property type="match status" value="1"/>
</dbReference>
<sequence length="533" mass="56144">MSRTMHRSAGAGIPRRITRVLIAAALTVATLAACVAAPDVDTPSGAAPPAATEVAATPPITWGECPALPEGADRDPRLTCATVQVPLDYRNPGGEQIEVAVSKLPAASSSDRRGVLLLNPGGPALPGLETPGAVAQTLPPSVLAAYDLIGFDPRGVAHSTPQSCGLDDPSLAGLFPYPAADGSITANVDHARADAERCATNAGTKLKYFTTANTARDMDRIRAALGEQKISYWGQSYGTYLGTVYLSLFPERADRVVLEGNVDPTKVWADAKDNWGKAMSERFPDAARVAAAQHATLGLGGTVDEVTQEYLALADHLDRTPAPVPGTPHALTGSLLRTVTYSLLLENENLPVLAQFWKAAVGLVDGTLTEADGQVLQQVFAAPPPTPGVPADNQATMFLALTCGDAPWPDDVGEYARRTAKDRAAWPLTAGMPANIWACAFWPEPVEEPVRVTGKGPRNTLILQNRRDNATPWEDGLGLYKVLGKRAAFVGAENGGHYVYGQGSTCVDEATVAFLTTGRLPDKKVVCTDVASK</sequence>
<organism evidence="6 7">
    <name type="scientific">Promicromonospora aerolata</name>
    <dbReference type="NCBI Taxonomy" id="195749"/>
    <lineage>
        <taxon>Bacteria</taxon>
        <taxon>Bacillati</taxon>
        <taxon>Actinomycetota</taxon>
        <taxon>Actinomycetes</taxon>
        <taxon>Micrococcales</taxon>
        <taxon>Promicromonosporaceae</taxon>
        <taxon>Promicromonospora</taxon>
    </lineage>
</organism>
<protein>
    <submittedName>
        <fullName evidence="6">Alpha/beta hydrolase</fullName>
    </submittedName>
</protein>
<dbReference type="PROSITE" id="PS51257">
    <property type="entry name" value="PROKAR_LIPOPROTEIN"/>
    <property type="match status" value="1"/>
</dbReference>
<accession>A0ABW4V2I9</accession>
<dbReference type="GO" id="GO:0016787">
    <property type="term" value="F:hydrolase activity"/>
    <property type="evidence" value="ECO:0007669"/>
    <property type="project" value="UniProtKB-KW"/>
</dbReference>
<evidence type="ECO:0000313" key="6">
    <source>
        <dbReference type="EMBL" id="MFD2024996.1"/>
    </source>
</evidence>
<dbReference type="Proteomes" id="UP001597338">
    <property type="component" value="Unassembled WGS sequence"/>
</dbReference>
<proteinExistence type="inferred from homology"/>
<feature type="chain" id="PRO_5046558632" evidence="4">
    <location>
        <begin position="33"/>
        <end position="533"/>
    </location>
</feature>
<dbReference type="SUPFAM" id="SSF53474">
    <property type="entry name" value="alpha/beta-Hydrolases"/>
    <property type="match status" value="1"/>
</dbReference>
<keyword evidence="2 4" id="KW-0732">Signal</keyword>
<dbReference type="RefSeq" id="WP_377196915.1">
    <property type="nucleotide sequence ID" value="NZ_JBHUHF010000001.1"/>
</dbReference>
<dbReference type="Pfam" id="PF00561">
    <property type="entry name" value="Abhydrolase_1"/>
    <property type="match status" value="1"/>
</dbReference>
<comment type="similarity">
    <text evidence="1">Belongs to the peptidase S33 family.</text>
</comment>
<dbReference type="InterPro" id="IPR051601">
    <property type="entry name" value="Serine_prot/Carboxylest_S33"/>
</dbReference>
<gene>
    <name evidence="6" type="ORF">ACFSL2_05680</name>
</gene>
<dbReference type="InterPro" id="IPR000073">
    <property type="entry name" value="AB_hydrolase_1"/>
</dbReference>
<evidence type="ECO:0000256" key="4">
    <source>
        <dbReference type="SAM" id="SignalP"/>
    </source>
</evidence>
<feature type="domain" description="AB hydrolase-1" evidence="5">
    <location>
        <begin position="115"/>
        <end position="501"/>
    </location>
</feature>
<evidence type="ECO:0000313" key="7">
    <source>
        <dbReference type="Proteomes" id="UP001597338"/>
    </source>
</evidence>
<reference evidence="7" key="1">
    <citation type="journal article" date="2019" name="Int. J. Syst. Evol. Microbiol.">
        <title>The Global Catalogue of Microorganisms (GCM) 10K type strain sequencing project: providing services to taxonomists for standard genome sequencing and annotation.</title>
        <authorList>
            <consortium name="The Broad Institute Genomics Platform"/>
            <consortium name="The Broad Institute Genome Sequencing Center for Infectious Disease"/>
            <person name="Wu L."/>
            <person name="Ma J."/>
        </authorList>
    </citation>
    <scope>NUCLEOTIDE SEQUENCE [LARGE SCALE GENOMIC DNA]</scope>
    <source>
        <strain evidence="7">CCM 7043</strain>
    </source>
</reference>
<comment type="caution">
    <text evidence="6">The sequence shown here is derived from an EMBL/GenBank/DDBJ whole genome shotgun (WGS) entry which is preliminary data.</text>
</comment>
<dbReference type="PANTHER" id="PTHR43248">
    <property type="entry name" value="2-SUCCINYL-6-HYDROXY-2,4-CYCLOHEXADIENE-1-CARBOXYLATE SYNTHASE"/>
    <property type="match status" value="1"/>
</dbReference>
<evidence type="ECO:0000256" key="1">
    <source>
        <dbReference type="ARBA" id="ARBA00010088"/>
    </source>
</evidence>
<evidence type="ECO:0000256" key="3">
    <source>
        <dbReference type="ARBA" id="ARBA00022801"/>
    </source>
</evidence>
<evidence type="ECO:0000256" key="2">
    <source>
        <dbReference type="ARBA" id="ARBA00022729"/>
    </source>
</evidence>
<keyword evidence="3 6" id="KW-0378">Hydrolase</keyword>
<name>A0ABW4V2I9_9MICO</name>
<dbReference type="InterPro" id="IPR029058">
    <property type="entry name" value="AB_hydrolase_fold"/>
</dbReference>
<keyword evidence="7" id="KW-1185">Reference proteome</keyword>